<accession>A0A512D6C8</accession>
<comment type="caution">
    <text evidence="2">The sequence shown here is derived from an EMBL/GenBank/DDBJ whole genome shotgun (WGS) entry which is preliminary data.</text>
</comment>
<organism evidence="2 3">
    <name type="scientific">Terrabacter aerolatus</name>
    <dbReference type="NCBI Taxonomy" id="422442"/>
    <lineage>
        <taxon>Bacteria</taxon>
        <taxon>Bacillati</taxon>
        <taxon>Actinomycetota</taxon>
        <taxon>Actinomycetes</taxon>
        <taxon>Micrococcales</taxon>
        <taxon>Intrasporangiaceae</taxon>
        <taxon>Terrabacter</taxon>
    </lineage>
</organism>
<protein>
    <submittedName>
        <fullName evidence="2">Uncharacterized protein</fullName>
    </submittedName>
</protein>
<keyword evidence="1" id="KW-0812">Transmembrane</keyword>
<feature type="transmembrane region" description="Helical" evidence="1">
    <location>
        <begin position="172"/>
        <end position="191"/>
    </location>
</feature>
<dbReference type="OrthoDB" id="4466711at2"/>
<dbReference type="EMBL" id="BJYX01000033">
    <property type="protein sequence ID" value="GEO32012.1"/>
    <property type="molecule type" value="Genomic_DNA"/>
</dbReference>
<feature type="transmembrane region" description="Helical" evidence="1">
    <location>
        <begin position="136"/>
        <end position="152"/>
    </location>
</feature>
<dbReference type="RefSeq" id="WP_147068383.1">
    <property type="nucleotide sequence ID" value="NZ_BAAARO010000009.1"/>
</dbReference>
<feature type="transmembrane region" description="Helical" evidence="1">
    <location>
        <begin position="73"/>
        <end position="97"/>
    </location>
</feature>
<keyword evidence="1" id="KW-1133">Transmembrane helix</keyword>
<proteinExistence type="predicted"/>
<keyword evidence="1" id="KW-0472">Membrane</keyword>
<evidence type="ECO:0000256" key="1">
    <source>
        <dbReference type="SAM" id="Phobius"/>
    </source>
</evidence>
<sequence length="223" mass="24375">MGRMQDPWKPIAKACVGLGLLSLLFNITLHAELEGNLQTWSFVRKTIGDVLNSGTAWAAVPFYAGWKMAKPWMAFLVGIGAAIATLLIHYMVGSALHIYQAGEVGMNGIWFQAAMVLCGPMGLVGWLAARRGWLSLLARLVVPLGAMMEPFVLRKFDNYPPGRPWAAQYSDIASGIILIVLGVLAAGYVLWRGPTWPRRRPGPAEGGIEKRASESLAYLKEDH</sequence>
<evidence type="ECO:0000313" key="3">
    <source>
        <dbReference type="Proteomes" id="UP000321534"/>
    </source>
</evidence>
<keyword evidence="3" id="KW-1185">Reference proteome</keyword>
<evidence type="ECO:0000313" key="2">
    <source>
        <dbReference type="EMBL" id="GEO32012.1"/>
    </source>
</evidence>
<reference evidence="2 3" key="1">
    <citation type="submission" date="2019-07" db="EMBL/GenBank/DDBJ databases">
        <title>Whole genome shotgun sequence of Terrabacter aerolatus NBRC 106305.</title>
        <authorList>
            <person name="Hosoyama A."/>
            <person name="Uohara A."/>
            <person name="Ohji S."/>
            <person name="Ichikawa N."/>
        </authorList>
    </citation>
    <scope>NUCLEOTIDE SEQUENCE [LARGE SCALE GENOMIC DNA]</scope>
    <source>
        <strain evidence="2 3">NBRC 106305</strain>
    </source>
</reference>
<dbReference type="AlphaFoldDB" id="A0A512D6C8"/>
<name>A0A512D6C8_9MICO</name>
<feature type="transmembrane region" description="Helical" evidence="1">
    <location>
        <begin position="109"/>
        <end position="129"/>
    </location>
</feature>
<dbReference type="Proteomes" id="UP000321534">
    <property type="component" value="Unassembled WGS sequence"/>
</dbReference>
<gene>
    <name evidence="2" type="ORF">TAE01_38220</name>
</gene>